<name>A0A1W2EHX4_9SPHI</name>
<proteinExistence type="inferred from homology"/>
<protein>
    <submittedName>
        <fullName evidence="7">ABC-type multidrug transport system, ATPase component</fullName>
    </submittedName>
</protein>
<reference evidence="7 8" key="1">
    <citation type="submission" date="2017-04" db="EMBL/GenBank/DDBJ databases">
        <authorList>
            <person name="Afonso C.L."/>
            <person name="Miller P.J."/>
            <person name="Scott M.A."/>
            <person name="Spackman E."/>
            <person name="Goraichik I."/>
            <person name="Dimitrov K.M."/>
            <person name="Suarez D.L."/>
            <person name="Swayne D.E."/>
        </authorList>
    </citation>
    <scope>NUCLEOTIDE SEQUENCE [LARGE SCALE GENOMIC DNA]</scope>
    <source>
        <strain evidence="7 8">DSM 19625</strain>
    </source>
</reference>
<organism evidence="7 8">
    <name type="scientific">Pedobacter nyackensis</name>
    <dbReference type="NCBI Taxonomy" id="475255"/>
    <lineage>
        <taxon>Bacteria</taxon>
        <taxon>Pseudomonadati</taxon>
        <taxon>Bacteroidota</taxon>
        <taxon>Sphingobacteriia</taxon>
        <taxon>Sphingobacteriales</taxon>
        <taxon>Sphingobacteriaceae</taxon>
        <taxon>Pedobacter</taxon>
    </lineage>
</organism>
<dbReference type="InterPro" id="IPR050763">
    <property type="entry name" value="ABC_transporter_ATP-binding"/>
</dbReference>
<dbReference type="InterPro" id="IPR003593">
    <property type="entry name" value="AAA+_ATPase"/>
</dbReference>
<dbReference type="InterPro" id="IPR003439">
    <property type="entry name" value="ABC_transporter-like_ATP-bd"/>
</dbReference>
<dbReference type="Pfam" id="PF00005">
    <property type="entry name" value="ABC_tran"/>
    <property type="match status" value="1"/>
</dbReference>
<dbReference type="InterPro" id="IPR027417">
    <property type="entry name" value="P-loop_NTPase"/>
</dbReference>
<dbReference type="EMBL" id="FWYB01000012">
    <property type="protein sequence ID" value="SMD09297.1"/>
    <property type="molecule type" value="Genomic_DNA"/>
</dbReference>
<dbReference type="AlphaFoldDB" id="A0A1W2EHX4"/>
<dbReference type="Gene3D" id="3.40.50.300">
    <property type="entry name" value="P-loop containing nucleotide triphosphate hydrolases"/>
    <property type="match status" value="1"/>
</dbReference>
<keyword evidence="5" id="KW-0067">ATP-binding</keyword>
<dbReference type="STRING" id="475255.SAMN04488101_112111"/>
<keyword evidence="3" id="KW-0536">Nodulation</keyword>
<evidence type="ECO:0000313" key="8">
    <source>
        <dbReference type="Proteomes" id="UP000192678"/>
    </source>
</evidence>
<dbReference type="PROSITE" id="PS50893">
    <property type="entry name" value="ABC_TRANSPORTER_2"/>
    <property type="match status" value="1"/>
</dbReference>
<dbReference type="SMART" id="SM00382">
    <property type="entry name" value="AAA"/>
    <property type="match status" value="1"/>
</dbReference>
<dbReference type="GO" id="GO:0016887">
    <property type="term" value="F:ATP hydrolysis activity"/>
    <property type="evidence" value="ECO:0007669"/>
    <property type="project" value="InterPro"/>
</dbReference>
<sequence>MQELYIDSVAHRYGSRLILSSVYMSCKIGEVIGLLGRNGCGKSTLLRIIFGTLKPDYSHIKVNGKLIRKGYITRQISYLPQDFFIPDHLKISYLVTLYTNKHKHELIKEPLIQEHLNMKIGDLSGGQKRLIECLLIMYSDSDFILLDEPFSQLAPVIVDEIKQHIHKLKAIKGFIITDHYYRQIIETSSSIVLLHNGCNYNINHIDDLKLYGYLPI</sequence>
<comment type="similarity">
    <text evidence="1">Belongs to the ABC transporter superfamily.</text>
</comment>
<evidence type="ECO:0000256" key="5">
    <source>
        <dbReference type="ARBA" id="ARBA00022840"/>
    </source>
</evidence>
<keyword evidence="8" id="KW-1185">Reference proteome</keyword>
<evidence type="ECO:0000256" key="4">
    <source>
        <dbReference type="ARBA" id="ARBA00022741"/>
    </source>
</evidence>
<dbReference type="PANTHER" id="PTHR42711:SF5">
    <property type="entry name" value="ABC TRANSPORTER ATP-BINDING PROTEIN NATA"/>
    <property type="match status" value="1"/>
</dbReference>
<dbReference type="PANTHER" id="PTHR42711">
    <property type="entry name" value="ABC TRANSPORTER ATP-BINDING PROTEIN"/>
    <property type="match status" value="1"/>
</dbReference>
<keyword evidence="2" id="KW-0813">Transport</keyword>
<evidence type="ECO:0000313" key="7">
    <source>
        <dbReference type="EMBL" id="SMD09297.1"/>
    </source>
</evidence>
<evidence type="ECO:0000256" key="3">
    <source>
        <dbReference type="ARBA" id="ARBA00022458"/>
    </source>
</evidence>
<keyword evidence="4" id="KW-0547">Nucleotide-binding</keyword>
<gene>
    <name evidence="7" type="ORF">SAMN04488101_112111</name>
</gene>
<evidence type="ECO:0000259" key="6">
    <source>
        <dbReference type="PROSITE" id="PS50893"/>
    </source>
</evidence>
<dbReference type="GO" id="GO:0005524">
    <property type="term" value="F:ATP binding"/>
    <property type="evidence" value="ECO:0007669"/>
    <property type="project" value="UniProtKB-KW"/>
</dbReference>
<accession>A0A1W2EHX4</accession>
<feature type="domain" description="ABC transporter" evidence="6">
    <location>
        <begin position="4"/>
        <end position="214"/>
    </location>
</feature>
<dbReference type="SUPFAM" id="SSF52540">
    <property type="entry name" value="P-loop containing nucleoside triphosphate hydrolases"/>
    <property type="match status" value="1"/>
</dbReference>
<evidence type="ECO:0000256" key="2">
    <source>
        <dbReference type="ARBA" id="ARBA00022448"/>
    </source>
</evidence>
<dbReference type="Proteomes" id="UP000192678">
    <property type="component" value="Unassembled WGS sequence"/>
</dbReference>
<evidence type="ECO:0000256" key="1">
    <source>
        <dbReference type="ARBA" id="ARBA00005417"/>
    </source>
</evidence>